<name>A0A2C6MBX7_9FIRM</name>
<proteinExistence type="predicted"/>
<gene>
    <name evidence="1" type="ORF">P378_00055</name>
</gene>
<protein>
    <submittedName>
        <fullName evidence="1">Uncharacterized protein</fullName>
    </submittedName>
</protein>
<reference evidence="1 2" key="1">
    <citation type="submission" date="2013-09" db="EMBL/GenBank/DDBJ databases">
        <title>Biodegradation of hydrocarbons in the deep terrestrial subsurface : characterization of a microbial consortium composed of two Desulfotomaculum species originating from a deep geological formation.</title>
        <authorList>
            <person name="Aullo T."/>
            <person name="Berlendis S."/>
            <person name="Lascourreges J.-F."/>
            <person name="Dessort D."/>
            <person name="Saint-Laurent S."/>
            <person name="Schraauwers B."/>
            <person name="Mas J."/>
            <person name="Magot M."/>
            <person name="Ranchou-Peyruse A."/>
        </authorList>
    </citation>
    <scope>NUCLEOTIDE SEQUENCE [LARGE SCALE GENOMIC DNA]</scope>
    <source>
        <strain evidence="1 2">Bs107</strain>
    </source>
</reference>
<dbReference type="AlphaFoldDB" id="A0A2C6MBX7"/>
<dbReference type="EMBL" id="AWQQ01000002">
    <property type="protein sequence ID" value="PHJ39947.1"/>
    <property type="molecule type" value="Genomic_DNA"/>
</dbReference>
<accession>A0A2C6MBX7</accession>
<dbReference type="RefSeq" id="WP_180260902.1">
    <property type="nucleotide sequence ID" value="NZ_AWQQ01000002.1"/>
</dbReference>
<comment type="caution">
    <text evidence="1">The sequence shown here is derived from an EMBL/GenBank/DDBJ whole genome shotgun (WGS) entry which is preliminary data.</text>
</comment>
<dbReference type="Proteomes" id="UP000222564">
    <property type="component" value="Unassembled WGS sequence"/>
</dbReference>
<evidence type="ECO:0000313" key="1">
    <source>
        <dbReference type="EMBL" id="PHJ39947.1"/>
    </source>
</evidence>
<sequence length="51" mass="5880">MKSKRKSAISLERRLETTKCIICGKSSDNGKFMCRRCAEEIRLEQDKAQAM</sequence>
<organism evidence="1 2">
    <name type="scientific">Desulforamulus profundi</name>
    <dbReference type="NCBI Taxonomy" id="1383067"/>
    <lineage>
        <taxon>Bacteria</taxon>
        <taxon>Bacillati</taxon>
        <taxon>Bacillota</taxon>
        <taxon>Clostridia</taxon>
        <taxon>Eubacteriales</taxon>
        <taxon>Peptococcaceae</taxon>
        <taxon>Desulforamulus</taxon>
    </lineage>
</organism>
<evidence type="ECO:0000313" key="2">
    <source>
        <dbReference type="Proteomes" id="UP000222564"/>
    </source>
</evidence>
<keyword evidence="2" id="KW-1185">Reference proteome</keyword>